<dbReference type="RefSeq" id="WP_136563051.1">
    <property type="nucleotide sequence ID" value="NZ_BAABLS010000004.1"/>
</dbReference>
<dbReference type="PIRSF" id="PIRSF018072">
    <property type="entry name" value="UCP018072"/>
    <property type="match status" value="1"/>
</dbReference>
<evidence type="ECO:0000313" key="2">
    <source>
        <dbReference type="EMBL" id="THV13019.1"/>
    </source>
</evidence>
<dbReference type="Pfam" id="PF13452">
    <property type="entry name" value="FAS1_DH_region"/>
    <property type="match status" value="1"/>
</dbReference>
<sequence>MPIDASLVGRAFPPTPVHAVTAESVAAFAASVGGAGGATVAPTYPIVVTFAALQDFLAAEELELSRIVHGDQRFRYHRPVAVGDELTAALTVTGLRSIGGNDIISTSSEIVDASGSVVCTATATLVHRGGV</sequence>
<evidence type="ECO:0000259" key="1">
    <source>
        <dbReference type="Pfam" id="PF13452"/>
    </source>
</evidence>
<dbReference type="EMBL" id="STGW01000006">
    <property type="protein sequence ID" value="THV13019.1"/>
    <property type="molecule type" value="Genomic_DNA"/>
</dbReference>
<dbReference type="InterPro" id="IPR039569">
    <property type="entry name" value="FAS1-like_DH_region"/>
</dbReference>
<organism evidence="2 3">
    <name type="scientific">Nocardioides caeni</name>
    <dbReference type="NCBI Taxonomy" id="574700"/>
    <lineage>
        <taxon>Bacteria</taxon>
        <taxon>Bacillati</taxon>
        <taxon>Actinomycetota</taxon>
        <taxon>Actinomycetes</taxon>
        <taxon>Propionibacteriales</taxon>
        <taxon>Nocardioidaceae</taxon>
        <taxon>Nocardioides</taxon>
    </lineage>
</organism>
<dbReference type="Gene3D" id="3.10.129.10">
    <property type="entry name" value="Hotdog Thioesterase"/>
    <property type="match status" value="1"/>
</dbReference>
<protein>
    <submittedName>
        <fullName evidence="2">MaoC family dehydratase</fullName>
    </submittedName>
</protein>
<proteinExistence type="predicted"/>
<dbReference type="SUPFAM" id="SSF54637">
    <property type="entry name" value="Thioesterase/thiol ester dehydrase-isomerase"/>
    <property type="match status" value="1"/>
</dbReference>
<dbReference type="CDD" id="cd03441">
    <property type="entry name" value="R_hydratase_like"/>
    <property type="match status" value="1"/>
</dbReference>
<dbReference type="AlphaFoldDB" id="A0A4S8ND95"/>
<dbReference type="InterPro" id="IPR016709">
    <property type="entry name" value="HadA-like"/>
</dbReference>
<reference evidence="2 3" key="1">
    <citation type="journal article" date="2009" name="Int. J. Syst. Evol. Microbiol.">
        <title>Nocardioides caeni sp. nov., isolated from wastewater.</title>
        <authorList>
            <person name="Yoon J.H."/>
            <person name="Kang S.J."/>
            <person name="Park S."/>
            <person name="Kim W."/>
            <person name="Oh T.K."/>
        </authorList>
    </citation>
    <scope>NUCLEOTIDE SEQUENCE [LARGE SCALE GENOMIC DNA]</scope>
    <source>
        <strain evidence="2 3">DSM 23134</strain>
    </source>
</reference>
<comment type="caution">
    <text evidence="2">The sequence shown here is derived from an EMBL/GenBank/DDBJ whole genome shotgun (WGS) entry which is preliminary data.</text>
</comment>
<dbReference type="InterPro" id="IPR029069">
    <property type="entry name" value="HotDog_dom_sf"/>
</dbReference>
<dbReference type="Proteomes" id="UP000307087">
    <property type="component" value="Unassembled WGS sequence"/>
</dbReference>
<accession>A0A4S8ND95</accession>
<evidence type="ECO:0000313" key="3">
    <source>
        <dbReference type="Proteomes" id="UP000307087"/>
    </source>
</evidence>
<dbReference type="OrthoDB" id="5415111at2"/>
<name>A0A4S8ND95_9ACTN</name>
<keyword evidence="3" id="KW-1185">Reference proteome</keyword>
<gene>
    <name evidence="2" type="ORF">E9934_11710</name>
</gene>
<feature type="domain" description="FAS1-like dehydratase" evidence="1">
    <location>
        <begin position="34"/>
        <end position="120"/>
    </location>
</feature>